<evidence type="ECO:0000313" key="1">
    <source>
        <dbReference type="EMBL" id="JAH52625.1"/>
    </source>
</evidence>
<sequence>MDVNICKLKLTACSLSSYFCIVSFQIQ</sequence>
<reference evidence="1" key="2">
    <citation type="journal article" date="2015" name="Fish Shellfish Immunol.">
        <title>Early steps in the European eel (Anguilla anguilla)-Vibrio vulnificus interaction in the gills: Role of the RtxA13 toxin.</title>
        <authorList>
            <person name="Callol A."/>
            <person name="Pajuelo D."/>
            <person name="Ebbesson L."/>
            <person name="Teles M."/>
            <person name="MacKenzie S."/>
            <person name="Amaro C."/>
        </authorList>
    </citation>
    <scope>NUCLEOTIDE SEQUENCE</scope>
</reference>
<protein>
    <submittedName>
        <fullName evidence="1">Uncharacterized protein</fullName>
    </submittedName>
</protein>
<proteinExistence type="predicted"/>
<dbReference type="EMBL" id="GBXM01055952">
    <property type="protein sequence ID" value="JAH52625.1"/>
    <property type="molecule type" value="Transcribed_RNA"/>
</dbReference>
<dbReference type="AlphaFoldDB" id="A0A0E9TI81"/>
<organism evidence="1">
    <name type="scientific">Anguilla anguilla</name>
    <name type="common">European freshwater eel</name>
    <name type="synonym">Muraena anguilla</name>
    <dbReference type="NCBI Taxonomy" id="7936"/>
    <lineage>
        <taxon>Eukaryota</taxon>
        <taxon>Metazoa</taxon>
        <taxon>Chordata</taxon>
        <taxon>Craniata</taxon>
        <taxon>Vertebrata</taxon>
        <taxon>Euteleostomi</taxon>
        <taxon>Actinopterygii</taxon>
        <taxon>Neopterygii</taxon>
        <taxon>Teleostei</taxon>
        <taxon>Anguilliformes</taxon>
        <taxon>Anguillidae</taxon>
        <taxon>Anguilla</taxon>
    </lineage>
</organism>
<accession>A0A0E9TI81</accession>
<reference evidence="1" key="1">
    <citation type="submission" date="2014-11" db="EMBL/GenBank/DDBJ databases">
        <authorList>
            <person name="Amaro Gonzalez C."/>
        </authorList>
    </citation>
    <scope>NUCLEOTIDE SEQUENCE</scope>
</reference>
<name>A0A0E9TI81_ANGAN</name>